<evidence type="ECO:0000313" key="3">
    <source>
        <dbReference type="Proteomes" id="UP000091918"/>
    </source>
</evidence>
<gene>
    <name evidence="2" type="ORF">ACJ72_00075</name>
</gene>
<dbReference type="OrthoDB" id="4346289at2759"/>
<dbReference type="EMBL" id="LGUA01000004">
    <property type="protein sequence ID" value="OAX85537.1"/>
    <property type="molecule type" value="Genomic_DNA"/>
</dbReference>
<feature type="compositionally biased region" description="Polar residues" evidence="1">
    <location>
        <begin position="365"/>
        <end position="374"/>
    </location>
</feature>
<comment type="caution">
    <text evidence="2">The sequence shown here is derived from an EMBL/GenBank/DDBJ whole genome shotgun (WGS) entry which is preliminary data.</text>
</comment>
<sequence>MTTFRYQSPRVDEETAYLDLNLPNVAVDDFSFMPQMDSYPADNCDSIDFSKFDIPLEDSFWANFNPDLFTSTTEPSFPPSASASNDFWLTDLNSLSEPSSICFDTPHMGQASPNFSSPDTTFADTALPSVDSDDSNLRLSWVKSTLRDLALARAAKDTRPVSQQTKQMDASIELYLQLQNDIGSGFQEQCDPAAQTMVWQQSSTSTGGSSFDNNSFSATGSPGSSTGTVPELSPTSSTRAGSTSAGTSRAAAQPSTTGGVQMILDMNLNETTSLPRKHRPKTLEERQRYIAVRRQGACEWHRKQRKRCTCVDKTDSAITSVKRKQPMKHVQKVSQHCPGAVQPVSARDRWRSTNVQPSDGPLESWLTQDDSSIPNVTRRSCRGQACHDPQCPECCCRSDDPVTQRLEATVHASDARQLHNPYTTRGRRLLIDKQSWRESMDCGQHPGSVFPPPSPDIQETRSETQQPISAHSQNRISSSRSPWAVQDLHIQIIASPGRSSPVVNPQPSVGDMREVPVYSQTVIYANSTPAQRRLDAPIFTPAAARVEDRLLSSRLMPRSDNTNLLALGVGVKSTLTWRVD</sequence>
<evidence type="ECO:0000256" key="1">
    <source>
        <dbReference type="SAM" id="MobiDB-lite"/>
    </source>
</evidence>
<name>A0A1B7P9J0_9EURO</name>
<feature type="compositionally biased region" description="Low complexity" evidence="1">
    <location>
        <begin position="202"/>
        <end position="228"/>
    </location>
</feature>
<accession>A0A1B7P9J0</accession>
<reference evidence="2 3" key="1">
    <citation type="submission" date="2015-07" db="EMBL/GenBank/DDBJ databases">
        <title>Emmonsia species relationships and genome sequence.</title>
        <authorList>
            <person name="Cuomo C.A."/>
            <person name="Schwartz I.S."/>
            <person name="Kenyon C."/>
            <person name="de Hoog G.S."/>
            <person name="Govender N.P."/>
            <person name="Botha A."/>
            <person name="Moreno L."/>
            <person name="de Vries M."/>
            <person name="Munoz J.F."/>
            <person name="Stielow J.B."/>
        </authorList>
    </citation>
    <scope>NUCLEOTIDE SEQUENCE [LARGE SCALE GENOMIC DNA]</scope>
    <source>
        <strain evidence="2 3">CBS 136260</strain>
    </source>
</reference>
<feature type="region of interest" description="Disordered" evidence="1">
    <location>
        <begin position="440"/>
        <end position="481"/>
    </location>
</feature>
<evidence type="ECO:0000313" key="2">
    <source>
        <dbReference type="EMBL" id="OAX85537.1"/>
    </source>
</evidence>
<feature type="compositionally biased region" description="Polar residues" evidence="1">
    <location>
        <begin position="463"/>
        <end position="481"/>
    </location>
</feature>
<feature type="region of interest" description="Disordered" evidence="1">
    <location>
        <begin position="197"/>
        <end position="259"/>
    </location>
</feature>
<protein>
    <submittedName>
        <fullName evidence="2">Uncharacterized protein</fullName>
    </submittedName>
</protein>
<feature type="region of interest" description="Disordered" evidence="1">
    <location>
        <begin position="344"/>
        <end position="374"/>
    </location>
</feature>
<keyword evidence="3" id="KW-1185">Reference proteome</keyword>
<dbReference type="AlphaFoldDB" id="A0A1B7P9J0"/>
<proteinExistence type="predicted"/>
<feature type="compositionally biased region" description="Low complexity" evidence="1">
    <location>
        <begin position="235"/>
        <end position="252"/>
    </location>
</feature>
<organism evidence="2 3">
    <name type="scientific">Emergomyces africanus</name>
    <dbReference type="NCBI Taxonomy" id="1955775"/>
    <lineage>
        <taxon>Eukaryota</taxon>
        <taxon>Fungi</taxon>
        <taxon>Dikarya</taxon>
        <taxon>Ascomycota</taxon>
        <taxon>Pezizomycotina</taxon>
        <taxon>Eurotiomycetes</taxon>
        <taxon>Eurotiomycetidae</taxon>
        <taxon>Onygenales</taxon>
        <taxon>Ajellomycetaceae</taxon>
        <taxon>Emergomyces</taxon>
    </lineage>
</organism>
<dbReference type="Proteomes" id="UP000091918">
    <property type="component" value="Unassembled WGS sequence"/>
</dbReference>